<gene>
    <name evidence="2" type="ORF">EPICR_80016</name>
</gene>
<dbReference type="AlphaFoldDB" id="A0A484HLK9"/>
<dbReference type="SUPFAM" id="SSF46689">
    <property type="entry name" value="Homeodomain-like"/>
    <property type="match status" value="1"/>
</dbReference>
<dbReference type="EMBL" id="CAACVI010000051">
    <property type="protein sequence ID" value="VEN75325.1"/>
    <property type="molecule type" value="Genomic_DNA"/>
</dbReference>
<feature type="compositionally biased region" description="Basic residues" evidence="1">
    <location>
        <begin position="102"/>
        <end position="111"/>
    </location>
</feature>
<evidence type="ECO:0000313" key="2">
    <source>
        <dbReference type="EMBL" id="VEN75325.1"/>
    </source>
</evidence>
<feature type="region of interest" description="Disordered" evidence="1">
    <location>
        <begin position="90"/>
        <end position="111"/>
    </location>
</feature>
<accession>A0A484HLK9</accession>
<dbReference type="Pfam" id="PF04255">
    <property type="entry name" value="DUF433"/>
    <property type="match status" value="1"/>
</dbReference>
<dbReference type="InterPro" id="IPR007367">
    <property type="entry name" value="DUF433"/>
</dbReference>
<name>A0A484HLK9_9BACT</name>
<evidence type="ECO:0000256" key="1">
    <source>
        <dbReference type="SAM" id="MobiDB-lite"/>
    </source>
</evidence>
<dbReference type="Gene3D" id="1.10.10.10">
    <property type="entry name" value="Winged helix-like DNA-binding domain superfamily/Winged helix DNA-binding domain"/>
    <property type="match status" value="1"/>
</dbReference>
<reference evidence="2" key="1">
    <citation type="submission" date="2019-01" db="EMBL/GenBank/DDBJ databases">
        <authorList>
            <consortium name="Genoscope - CEA"/>
            <person name="William W."/>
        </authorList>
    </citation>
    <scope>NUCLEOTIDE SEQUENCE</scope>
    <source>
        <strain evidence="2">CR-1</strain>
    </source>
</reference>
<protein>
    <recommendedName>
        <fullName evidence="3">DUF433 domain-containing protein</fullName>
    </recommendedName>
</protein>
<proteinExistence type="predicted"/>
<organism evidence="2">
    <name type="scientific">uncultured Desulfobacteraceae bacterium</name>
    <dbReference type="NCBI Taxonomy" id="218296"/>
    <lineage>
        <taxon>Bacteria</taxon>
        <taxon>Pseudomonadati</taxon>
        <taxon>Thermodesulfobacteriota</taxon>
        <taxon>Desulfobacteria</taxon>
        <taxon>Desulfobacterales</taxon>
        <taxon>Desulfobacteraceae</taxon>
        <taxon>environmental samples</taxon>
    </lineage>
</organism>
<dbReference type="InterPro" id="IPR009057">
    <property type="entry name" value="Homeodomain-like_sf"/>
</dbReference>
<dbReference type="InterPro" id="IPR036388">
    <property type="entry name" value="WH-like_DNA-bd_sf"/>
</dbReference>
<evidence type="ECO:0008006" key="3">
    <source>
        <dbReference type="Google" id="ProtNLM"/>
    </source>
</evidence>
<sequence>MTHFNMNDYFDFVDADDIRIKGTRVGIETVLDDYLNAMSPEQIAIRYPALTLEQVYATVTFYLRNQTQVDRYLDRWRLYSEKAWLDQRRRPSPAVRRLQELKRRRSPGVTA</sequence>